<dbReference type="KEGG" id="proe:H9L23_00940"/>
<dbReference type="PROSITE" id="PS50042">
    <property type="entry name" value="CNMP_BINDING_3"/>
    <property type="match status" value="1"/>
</dbReference>
<evidence type="ECO:0000313" key="3">
    <source>
        <dbReference type="Proteomes" id="UP000515806"/>
    </source>
</evidence>
<evidence type="ECO:0000313" key="2">
    <source>
        <dbReference type="EMBL" id="QNN42716.1"/>
    </source>
</evidence>
<organism evidence="2 3">
    <name type="scientific">Pedobacter roseus</name>
    <dbReference type="NCBI Taxonomy" id="336820"/>
    <lineage>
        <taxon>Bacteria</taxon>
        <taxon>Pseudomonadati</taxon>
        <taxon>Bacteroidota</taxon>
        <taxon>Sphingobacteriia</taxon>
        <taxon>Sphingobacteriales</taxon>
        <taxon>Sphingobacteriaceae</taxon>
        <taxon>Pedobacter</taxon>
    </lineage>
</organism>
<dbReference type="InterPro" id="IPR018490">
    <property type="entry name" value="cNMP-bd_dom_sf"/>
</dbReference>
<reference evidence="2 3" key="1">
    <citation type="submission" date="2020-08" db="EMBL/GenBank/DDBJ databases">
        <title>Genome sequence of Pedobacter roseus KACC 11594T.</title>
        <authorList>
            <person name="Hyun D.-W."/>
            <person name="Bae J.-W."/>
        </authorList>
    </citation>
    <scope>NUCLEOTIDE SEQUENCE [LARGE SCALE GENOMIC DNA]</scope>
    <source>
        <strain evidence="2 3">KACC 11594</strain>
    </source>
</reference>
<dbReference type="AlphaFoldDB" id="A0A7G9QH91"/>
<dbReference type="EMBL" id="CP060723">
    <property type="protein sequence ID" value="QNN42716.1"/>
    <property type="molecule type" value="Genomic_DNA"/>
</dbReference>
<name>A0A7G9QH91_9SPHI</name>
<accession>A0A7G9QH91</accession>
<keyword evidence="3" id="KW-1185">Reference proteome</keyword>
<dbReference type="SUPFAM" id="SSF51206">
    <property type="entry name" value="cAMP-binding domain-like"/>
    <property type="match status" value="1"/>
</dbReference>
<proteinExistence type="predicted"/>
<dbReference type="InterPro" id="IPR014710">
    <property type="entry name" value="RmlC-like_jellyroll"/>
</dbReference>
<dbReference type="Proteomes" id="UP000515806">
    <property type="component" value="Chromosome"/>
</dbReference>
<sequence>MNGEDYTLKLSAFNPLSAGLKTYIATIAQKIPYLKGQALFISREKNLFFPLIEKGTLHIIAIDKDTDEEIIIGTNRTNDFLYHFAKIIPGSRYELYVEFLEDSSIIAISEKHFANLMKLFFDAYLLDLNFTSFHFNRLFATLFKINKIE</sequence>
<dbReference type="InterPro" id="IPR000595">
    <property type="entry name" value="cNMP-bd_dom"/>
</dbReference>
<dbReference type="Gene3D" id="2.60.120.10">
    <property type="entry name" value="Jelly Rolls"/>
    <property type="match status" value="1"/>
</dbReference>
<gene>
    <name evidence="2" type="ORF">H9L23_00940</name>
</gene>
<evidence type="ECO:0000259" key="1">
    <source>
        <dbReference type="PROSITE" id="PS50042"/>
    </source>
</evidence>
<dbReference type="RefSeq" id="WP_187593188.1">
    <property type="nucleotide sequence ID" value="NZ_CP060723.1"/>
</dbReference>
<protein>
    <submittedName>
        <fullName evidence="2">Crp/Fnr family transcriptional regulator</fullName>
    </submittedName>
</protein>
<feature type="domain" description="Cyclic nucleotide-binding" evidence="1">
    <location>
        <begin position="12"/>
        <end position="117"/>
    </location>
</feature>